<proteinExistence type="predicted"/>
<dbReference type="EMBL" id="JARJLG010000133">
    <property type="protein sequence ID" value="KAJ7739240.1"/>
    <property type="molecule type" value="Genomic_DNA"/>
</dbReference>
<comment type="caution">
    <text evidence="2">The sequence shown here is derived from an EMBL/GenBank/DDBJ whole genome shotgun (WGS) entry which is preliminary data.</text>
</comment>
<keyword evidence="3" id="KW-1185">Reference proteome</keyword>
<feature type="region of interest" description="Disordered" evidence="1">
    <location>
        <begin position="1"/>
        <end position="48"/>
    </location>
</feature>
<organism evidence="2 3">
    <name type="scientific">Mycena maculata</name>
    <dbReference type="NCBI Taxonomy" id="230809"/>
    <lineage>
        <taxon>Eukaryota</taxon>
        <taxon>Fungi</taxon>
        <taxon>Dikarya</taxon>
        <taxon>Basidiomycota</taxon>
        <taxon>Agaricomycotina</taxon>
        <taxon>Agaricomycetes</taxon>
        <taxon>Agaricomycetidae</taxon>
        <taxon>Agaricales</taxon>
        <taxon>Marasmiineae</taxon>
        <taxon>Mycenaceae</taxon>
        <taxon>Mycena</taxon>
    </lineage>
</organism>
<evidence type="ECO:0000313" key="3">
    <source>
        <dbReference type="Proteomes" id="UP001215280"/>
    </source>
</evidence>
<accession>A0AAD7IBF2</accession>
<dbReference type="AlphaFoldDB" id="A0AAD7IBF2"/>
<dbReference type="Proteomes" id="UP001215280">
    <property type="component" value="Unassembled WGS sequence"/>
</dbReference>
<sequence>MASLHRSVEAVKEDAHNKAEGLSHKVEELQTRLREKERELEESDQKNRALEVELEQRDGEMKELMAEKARLTETMELLATKTADLADTQTKLHQALEVGLGQRDGEMKELMVEKMRLKTEHTETLEFLATKMAGLADAQTKLRRALEVKMDQRDRETRDFVAQKTRLETEHTETMELLATKTTDLTDALAKLQLQPEDILTDQAVLALVHAFNTEIKDTAAFLADAFEFEEKTSADAPEDSEEMAEIYERATEILGHALVDLLRAADHHTDPGLVRLAFQGGIIEYARWMSGSWFFEDPEDEQLLADIYQRVRTAQPQAVAGRWRALTHRHVQELIHGAPELSDYFVDAFVNVLLSAGFKSSSAALHELIGQRFADRIGAVVRLALGLNKAVGSEVTLCELKTLSAAPGVAFDKETMVDVVDGAAQPGEPVLCTYELGLSRGDKVDGTWTKTILLKPTVVLQSGLEELLSQGGNTPTKTKRE</sequence>
<gene>
    <name evidence="2" type="ORF">DFH07DRAFT_752244</name>
</gene>
<name>A0AAD7IBF2_9AGAR</name>
<evidence type="ECO:0000313" key="2">
    <source>
        <dbReference type="EMBL" id="KAJ7739240.1"/>
    </source>
</evidence>
<reference evidence="2" key="1">
    <citation type="submission" date="2023-03" db="EMBL/GenBank/DDBJ databases">
        <title>Massive genome expansion in bonnet fungi (Mycena s.s.) driven by repeated elements and novel gene families across ecological guilds.</title>
        <authorList>
            <consortium name="Lawrence Berkeley National Laboratory"/>
            <person name="Harder C.B."/>
            <person name="Miyauchi S."/>
            <person name="Viragh M."/>
            <person name="Kuo A."/>
            <person name="Thoen E."/>
            <person name="Andreopoulos B."/>
            <person name="Lu D."/>
            <person name="Skrede I."/>
            <person name="Drula E."/>
            <person name="Henrissat B."/>
            <person name="Morin E."/>
            <person name="Kohler A."/>
            <person name="Barry K."/>
            <person name="LaButti K."/>
            <person name="Morin E."/>
            <person name="Salamov A."/>
            <person name="Lipzen A."/>
            <person name="Mereny Z."/>
            <person name="Hegedus B."/>
            <person name="Baldrian P."/>
            <person name="Stursova M."/>
            <person name="Weitz H."/>
            <person name="Taylor A."/>
            <person name="Grigoriev I.V."/>
            <person name="Nagy L.G."/>
            <person name="Martin F."/>
            <person name="Kauserud H."/>
        </authorList>
    </citation>
    <scope>NUCLEOTIDE SEQUENCE</scope>
    <source>
        <strain evidence="2">CBHHK188m</strain>
    </source>
</reference>
<protein>
    <submittedName>
        <fullName evidence="2">Uncharacterized protein</fullName>
    </submittedName>
</protein>
<evidence type="ECO:0000256" key="1">
    <source>
        <dbReference type="SAM" id="MobiDB-lite"/>
    </source>
</evidence>